<dbReference type="AlphaFoldDB" id="A0A9P5HKF1"/>
<keyword evidence="5 8" id="KW-1133">Transmembrane helix</keyword>
<evidence type="ECO:0000256" key="2">
    <source>
        <dbReference type="ARBA" id="ARBA00022448"/>
    </source>
</evidence>
<evidence type="ECO:0000313" key="11">
    <source>
        <dbReference type="Proteomes" id="UP000722485"/>
    </source>
</evidence>
<feature type="transmembrane region" description="Helical" evidence="8">
    <location>
        <begin position="590"/>
        <end position="609"/>
    </location>
</feature>
<feature type="transmembrane region" description="Helical" evidence="8">
    <location>
        <begin position="629"/>
        <end position="649"/>
    </location>
</feature>
<feature type="transmembrane region" description="Helical" evidence="8">
    <location>
        <begin position="16"/>
        <end position="39"/>
    </location>
</feature>
<keyword evidence="11" id="KW-1185">Reference proteome</keyword>
<dbReference type="Pfam" id="PF03600">
    <property type="entry name" value="CitMHS"/>
    <property type="match status" value="1"/>
</dbReference>
<dbReference type="InterPro" id="IPR004680">
    <property type="entry name" value="Cit_transptr-like_dom"/>
</dbReference>
<keyword evidence="3" id="KW-1003">Cell membrane</keyword>
<evidence type="ECO:0000256" key="7">
    <source>
        <dbReference type="SAM" id="MobiDB-lite"/>
    </source>
</evidence>
<feature type="transmembrane region" description="Helical" evidence="8">
    <location>
        <begin position="361"/>
        <end position="381"/>
    </location>
</feature>
<feature type="region of interest" description="Disordered" evidence="7">
    <location>
        <begin position="468"/>
        <end position="501"/>
    </location>
</feature>
<feature type="compositionally biased region" description="Basic and acidic residues" evidence="7">
    <location>
        <begin position="393"/>
        <end position="438"/>
    </location>
</feature>
<name>A0A9P5HKF1_9HYPO</name>
<organism evidence="10 11">
    <name type="scientific">Cylindrodendrum hubeiense</name>
    <dbReference type="NCBI Taxonomy" id="595255"/>
    <lineage>
        <taxon>Eukaryota</taxon>
        <taxon>Fungi</taxon>
        <taxon>Dikarya</taxon>
        <taxon>Ascomycota</taxon>
        <taxon>Pezizomycotina</taxon>
        <taxon>Sordariomycetes</taxon>
        <taxon>Hypocreomycetidae</taxon>
        <taxon>Hypocreales</taxon>
        <taxon>Nectriaceae</taxon>
        <taxon>Cylindrodendrum</taxon>
    </lineage>
</organism>
<feature type="region of interest" description="Disordered" evidence="7">
    <location>
        <begin position="393"/>
        <end position="442"/>
    </location>
</feature>
<keyword evidence="6 8" id="KW-0472">Membrane</keyword>
<dbReference type="Proteomes" id="UP000722485">
    <property type="component" value="Unassembled WGS sequence"/>
</dbReference>
<comment type="subcellular location">
    <subcellularLocation>
        <location evidence="1">Cell membrane</location>
        <topology evidence="1">Multi-pass membrane protein</topology>
    </subcellularLocation>
</comment>
<feature type="transmembrane region" description="Helical" evidence="8">
    <location>
        <begin position="331"/>
        <end position="349"/>
    </location>
</feature>
<evidence type="ECO:0000256" key="8">
    <source>
        <dbReference type="SAM" id="Phobius"/>
    </source>
</evidence>
<evidence type="ECO:0000256" key="1">
    <source>
        <dbReference type="ARBA" id="ARBA00004651"/>
    </source>
</evidence>
<evidence type="ECO:0000256" key="6">
    <source>
        <dbReference type="ARBA" id="ARBA00023136"/>
    </source>
</evidence>
<feature type="transmembrane region" description="Helical" evidence="8">
    <location>
        <begin position="123"/>
        <end position="143"/>
    </location>
</feature>
<sequence length="659" mass="72938">MASSEDPAQISDWKSILTLIVFVITNVVVLFPFHVPFYVPRRVSRIFLNCLGTLRVISPAQHGLAQKQNTRGDTKHFVRLRIPMNFITAPLIADLFLLAVGAIGRQEVHDGTIGANNISPLDIMIFFITLAYIAISIDASGLIRWLAFKVLLKGGKLGHKLFFYLYAFFFALGSFIGNDPIILSGTAFLAYMTRVSKNITHPKAWIYSQFAVANIASAILVSSNPTNLVLAGAFDIKFIHYTANMIVPVVITAIVLFPFLLYIVFADPSLIPTSIEMETLSEEAQSKDPVNPNIPYARGVINDQDENLTGGDRRKLLPLEEIMNPFLDKRGAAFGALIMAVTLITLLALNAASTSSGEHPVFWVTLPAAVVMFCWDIAFGWRDREKTREIARKGRREVQNAKTERESMQRDAVEEEKRKKERQEKMDTQEEPANEKPQRPIQINVTSADNDIPLAIIVDNSPRCYLPGPSLTPNLRESDESHTMVPSSTSKSSTSTNDECNQELESIGPLDRAMHTLEPQDIDLASAKSKSQRPGECPLTAVASEEKGKIREQSPPGEDVRPTTMVSLVNEGYSWLQDTFPTATVVISHLPFALVPFAFAMFVLVQALVTKGWVKVFAHGWDHWVDRTGTLGSIGGMGFLSVILCNHGIQRITSRTSLA</sequence>
<feature type="transmembrane region" description="Helical" evidence="8">
    <location>
        <begin position="163"/>
        <end position="192"/>
    </location>
</feature>
<evidence type="ECO:0000259" key="9">
    <source>
        <dbReference type="Pfam" id="PF03600"/>
    </source>
</evidence>
<dbReference type="PANTHER" id="PTHR43302:SF5">
    <property type="entry name" value="TRANSPORTER ARSB-RELATED"/>
    <property type="match status" value="1"/>
</dbReference>
<feature type="compositionally biased region" description="Low complexity" evidence="7">
    <location>
        <begin position="487"/>
        <end position="496"/>
    </location>
</feature>
<feature type="transmembrane region" description="Helical" evidence="8">
    <location>
        <begin position="84"/>
        <end position="103"/>
    </location>
</feature>
<dbReference type="GO" id="GO:0005886">
    <property type="term" value="C:plasma membrane"/>
    <property type="evidence" value="ECO:0007669"/>
    <property type="project" value="UniProtKB-SubCell"/>
</dbReference>
<evidence type="ECO:0000256" key="3">
    <source>
        <dbReference type="ARBA" id="ARBA00022475"/>
    </source>
</evidence>
<proteinExistence type="predicted"/>
<keyword evidence="2" id="KW-0813">Transport</keyword>
<dbReference type="PANTHER" id="PTHR43302">
    <property type="entry name" value="TRANSPORTER ARSB-RELATED"/>
    <property type="match status" value="1"/>
</dbReference>
<evidence type="ECO:0000256" key="4">
    <source>
        <dbReference type="ARBA" id="ARBA00022692"/>
    </source>
</evidence>
<feature type="transmembrane region" description="Helical" evidence="8">
    <location>
        <begin position="241"/>
        <end position="265"/>
    </location>
</feature>
<comment type="caution">
    <text evidence="10">The sequence shown here is derived from an EMBL/GenBank/DDBJ whole genome shotgun (WGS) entry which is preliminary data.</text>
</comment>
<feature type="domain" description="Citrate transporter-like" evidence="9">
    <location>
        <begin position="99"/>
        <end position="369"/>
    </location>
</feature>
<evidence type="ECO:0000313" key="10">
    <source>
        <dbReference type="EMBL" id="KAF7553251.1"/>
    </source>
</evidence>
<evidence type="ECO:0000256" key="5">
    <source>
        <dbReference type="ARBA" id="ARBA00022989"/>
    </source>
</evidence>
<keyword evidence="4 8" id="KW-0812">Transmembrane</keyword>
<dbReference type="EMBL" id="JAANBB010000048">
    <property type="protein sequence ID" value="KAF7553251.1"/>
    <property type="molecule type" value="Genomic_DNA"/>
</dbReference>
<accession>A0A9P5HKF1</accession>
<reference evidence="10" key="1">
    <citation type="submission" date="2020-03" db="EMBL/GenBank/DDBJ databases">
        <title>Draft Genome Sequence of Cylindrodendrum hubeiense.</title>
        <authorList>
            <person name="Buettner E."/>
            <person name="Kellner H."/>
        </authorList>
    </citation>
    <scope>NUCLEOTIDE SEQUENCE</scope>
    <source>
        <strain evidence="10">IHI 201604</strain>
    </source>
</reference>
<dbReference type="GO" id="GO:0055085">
    <property type="term" value="P:transmembrane transport"/>
    <property type="evidence" value="ECO:0007669"/>
    <property type="project" value="InterPro"/>
</dbReference>
<dbReference type="OrthoDB" id="442352at2759"/>
<gene>
    <name evidence="10" type="ORF">G7Z17_g3755</name>
</gene>
<protein>
    <recommendedName>
        <fullName evidence="9">Citrate transporter-like domain-containing protein</fullName>
    </recommendedName>
</protein>